<dbReference type="OrthoDB" id="3904217at2759"/>
<feature type="domain" description="Lipocalin-like" evidence="1">
    <location>
        <begin position="14"/>
        <end position="164"/>
    </location>
</feature>
<dbReference type="EMBL" id="KN847475">
    <property type="protein sequence ID" value="KIX10469.1"/>
    <property type="molecule type" value="Genomic_DNA"/>
</dbReference>
<dbReference type="GeneID" id="25289623"/>
<dbReference type="HOGENOM" id="CLU_109259_2_1_1"/>
<dbReference type="AlphaFoldDB" id="A0A0D2IWV2"/>
<keyword evidence="3" id="KW-1185">Reference proteome</keyword>
<name>A0A0D2IWV2_9EURO</name>
<dbReference type="Proteomes" id="UP000053617">
    <property type="component" value="Unassembled WGS sequence"/>
</dbReference>
<evidence type="ECO:0000313" key="2">
    <source>
        <dbReference type="EMBL" id="KIX10469.1"/>
    </source>
</evidence>
<evidence type="ECO:0000259" key="1">
    <source>
        <dbReference type="Pfam" id="PF13924"/>
    </source>
</evidence>
<dbReference type="Pfam" id="PF13924">
    <property type="entry name" value="Lipocalin_5"/>
    <property type="match status" value="1"/>
</dbReference>
<reference evidence="2 3" key="1">
    <citation type="submission" date="2015-01" db="EMBL/GenBank/DDBJ databases">
        <title>The Genome Sequence of Rhinocladiella mackenzie CBS 650.93.</title>
        <authorList>
            <consortium name="The Broad Institute Genomics Platform"/>
            <person name="Cuomo C."/>
            <person name="de Hoog S."/>
            <person name="Gorbushina A."/>
            <person name="Stielow B."/>
            <person name="Teixiera M."/>
            <person name="Abouelleil A."/>
            <person name="Chapman S.B."/>
            <person name="Priest M."/>
            <person name="Young S.K."/>
            <person name="Wortman J."/>
            <person name="Nusbaum C."/>
            <person name="Birren B."/>
        </authorList>
    </citation>
    <scope>NUCLEOTIDE SEQUENCE [LARGE SCALE GENOMIC DNA]</scope>
    <source>
        <strain evidence="2 3">CBS 650.93</strain>
    </source>
</reference>
<proteinExistence type="predicted"/>
<sequence length="167" mass="18693">MTNVFEKYSDKFSGVWNLISWEMYDSDGPDKKLVSKPHGDDPLGKAVISPSGYLSAILVPRACMTPFLSDEWGHASDEEVLRVSRNLTAYAGPMTLLESENGDGSFLWHTAVEIANNPNWVGKLQTRKAVYSEENGIAYMTLEPVKWYYHKDGSKTRGVLKWQKGGS</sequence>
<dbReference type="InterPro" id="IPR024311">
    <property type="entry name" value="Lipocalin-like"/>
</dbReference>
<gene>
    <name evidence="2" type="ORF">Z518_01552</name>
</gene>
<evidence type="ECO:0000313" key="3">
    <source>
        <dbReference type="Proteomes" id="UP000053617"/>
    </source>
</evidence>
<protein>
    <submittedName>
        <fullName evidence="2">Rhinocladiella mackenziei CBS 650.93 unplaced genomic scaffold supercont1.1, whole genome shotgun sequence</fullName>
    </submittedName>
</protein>
<accession>A0A0D2IWV2</accession>
<dbReference type="VEuPathDB" id="FungiDB:Z518_01552"/>
<dbReference type="RefSeq" id="XP_013277605.1">
    <property type="nucleotide sequence ID" value="XM_013422151.1"/>
</dbReference>
<organism evidence="2 3">
    <name type="scientific">Rhinocladiella mackenziei CBS 650.93</name>
    <dbReference type="NCBI Taxonomy" id="1442369"/>
    <lineage>
        <taxon>Eukaryota</taxon>
        <taxon>Fungi</taxon>
        <taxon>Dikarya</taxon>
        <taxon>Ascomycota</taxon>
        <taxon>Pezizomycotina</taxon>
        <taxon>Eurotiomycetes</taxon>
        <taxon>Chaetothyriomycetidae</taxon>
        <taxon>Chaetothyriales</taxon>
        <taxon>Herpotrichiellaceae</taxon>
        <taxon>Rhinocladiella</taxon>
    </lineage>
</organism>